<dbReference type="EMBL" id="DS113203">
    <property type="protein sequence ID" value="EAY19851.1"/>
    <property type="molecule type" value="Genomic_DNA"/>
</dbReference>
<dbReference type="InParanoid" id="A2DI55"/>
<reference evidence="1" key="1">
    <citation type="submission" date="2006-10" db="EMBL/GenBank/DDBJ databases">
        <authorList>
            <person name="Amadeo P."/>
            <person name="Zhao Q."/>
            <person name="Wortman J."/>
            <person name="Fraser-Liggett C."/>
            <person name="Carlton J."/>
        </authorList>
    </citation>
    <scope>NUCLEOTIDE SEQUENCE</scope>
    <source>
        <strain evidence="1">G3</strain>
    </source>
</reference>
<dbReference type="Proteomes" id="UP000001542">
    <property type="component" value="Unassembled WGS sequence"/>
</dbReference>
<sequence length="169" mass="19856">MQTNHSNVIFDHFQNDSNNSLMSLSRQKHNSNFFGSKQILNNSKVDLRESSEHHINLIESKKMGHSIKFNTQFCNYDQSDEYVNITFMFNIQINNLPLVQNSFSNSTDLSELYDFVENTEYVKRRNDPNRNFKISYSPSWNSECLPDSGSIENYINFHSNNITLYVNFQ</sequence>
<dbReference type="VEuPathDB" id="TrichDB:TVAGG3_0712600"/>
<protein>
    <submittedName>
        <fullName evidence="1">Uncharacterized protein</fullName>
    </submittedName>
</protein>
<dbReference type="VEuPathDB" id="TrichDB:TVAG_129590"/>
<dbReference type="AlphaFoldDB" id="A2DI55"/>
<evidence type="ECO:0000313" key="1">
    <source>
        <dbReference type="EMBL" id="EAY19851.1"/>
    </source>
</evidence>
<dbReference type="RefSeq" id="XP_001580837.1">
    <property type="nucleotide sequence ID" value="XM_001580787.1"/>
</dbReference>
<gene>
    <name evidence="1" type="ORF">TVAG_129590</name>
</gene>
<proteinExistence type="predicted"/>
<name>A2DI55_TRIV3</name>
<organism evidence="1 2">
    <name type="scientific">Trichomonas vaginalis (strain ATCC PRA-98 / G3)</name>
    <dbReference type="NCBI Taxonomy" id="412133"/>
    <lineage>
        <taxon>Eukaryota</taxon>
        <taxon>Metamonada</taxon>
        <taxon>Parabasalia</taxon>
        <taxon>Trichomonadida</taxon>
        <taxon>Trichomonadidae</taxon>
        <taxon>Trichomonas</taxon>
    </lineage>
</organism>
<reference evidence="1" key="2">
    <citation type="journal article" date="2007" name="Science">
        <title>Draft genome sequence of the sexually transmitted pathogen Trichomonas vaginalis.</title>
        <authorList>
            <person name="Carlton J.M."/>
            <person name="Hirt R.P."/>
            <person name="Silva J.C."/>
            <person name="Delcher A.L."/>
            <person name="Schatz M."/>
            <person name="Zhao Q."/>
            <person name="Wortman J.R."/>
            <person name="Bidwell S.L."/>
            <person name="Alsmark U.C.M."/>
            <person name="Besteiro S."/>
            <person name="Sicheritz-Ponten T."/>
            <person name="Noel C.J."/>
            <person name="Dacks J.B."/>
            <person name="Foster P.G."/>
            <person name="Simillion C."/>
            <person name="Van de Peer Y."/>
            <person name="Miranda-Saavedra D."/>
            <person name="Barton G.J."/>
            <person name="Westrop G.D."/>
            <person name="Mueller S."/>
            <person name="Dessi D."/>
            <person name="Fiori P.L."/>
            <person name="Ren Q."/>
            <person name="Paulsen I."/>
            <person name="Zhang H."/>
            <person name="Bastida-Corcuera F.D."/>
            <person name="Simoes-Barbosa A."/>
            <person name="Brown M.T."/>
            <person name="Hayes R.D."/>
            <person name="Mukherjee M."/>
            <person name="Okumura C.Y."/>
            <person name="Schneider R."/>
            <person name="Smith A.J."/>
            <person name="Vanacova S."/>
            <person name="Villalvazo M."/>
            <person name="Haas B.J."/>
            <person name="Pertea M."/>
            <person name="Feldblyum T.V."/>
            <person name="Utterback T.R."/>
            <person name="Shu C.L."/>
            <person name="Osoegawa K."/>
            <person name="de Jong P.J."/>
            <person name="Hrdy I."/>
            <person name="Horvathova L."/>
            <person name="Zubacova Z."/>
            <person name="Dolezal P."/>
            <person name="Malik S.B."/>
            <person name="Logsdon J.M. Jr."/>
            <person name="Henze K."/>
            <person name="Gupta A."/>
            <person name="Wang C.C."/>
            <person name="Dunne R.L."/>
            <person name="Upcroft J.A."/>
            <person name="Upcroft P."/>
            <person name="White O."/>
            <person name="Salzberg S.L."/>
            <person name="Tang P."/>
            <person name="Chiu C.-H."/>
            <person name="Lee Y.-S."/>
            <person name="Embley T.M."/>
            <person name="Coombs G.H."/>
            <person name="Mottram J.C."/>
            <person name="Tachezy J."/>
            <person name="Fraser-Liggett C.M."/>
            <person name="Johnson P.J."/>
        </authorList>
    </citation>
    <scope>NUCLEOTIDE SEQUENCE [LARGE SCALE GENOMIC DNA]</scope>
    <source>
        <strain evidence="1">G3</strain>
    </source>
</reference>
<accession>A2DI55</accession>
<dbReference type="KEGG" id="tva:5465381"/>
<keyword evidence="2" id="KW-1185">Reference proteome</keyword>
<evidence type="ECO:0000313" key="2">
    <source>
        <dbReference type="Proteomes" id="UP000001542"/>
    </source>
</evidence>